<dbReference type="Pfam" id="PF08868">
    <property type="entry name" value="YugN"/>
    <property type="match status" value="1"/>
</dbReference>
<dbReference type="Proteomes" id="UP000188184">
    <property type="component" value="Chromosome"/>
</dbReference>
<dbReference type="OrthoDB" id="2679642at2"/>
<evidence type="ECO:0000313" key="2">
    <source>
        <dbReference type="Proteomes" id="UP000188184"/>
    </source>
</evidence>
<reference evidence="1 2" key="1">
    <citation type="submission" date="2017-02" db="EMBL/GenBank/DDBJ databases">
        <title>The complete genomic sequence of a novel cold adapted crude oil-degrading bacterium Planococcus qaidamina Y42.</title>
        <authorList>
            <person name="Yang R."/>
        </authorList>
    </citation>
    <scope>NUCLEOTIDE SEQUENCE [LARGE SCALE GENOMIC DNA]</scope>
    <source>
        <strain evidence="1 2">Y42</strain>
    </source>
</reference>
<gene>
    <name evidence="1" type="ORF">B0X71_12470</name>
</gene>
<dbReference type="AlphaFoldDB" id="A0A1Q2L039"/>
<dbReference type="InterPro" id="IPR014967">
    <property type="entry name" value="Uncharacterised_YugN-like"/>
</dbReference>
<protein>
    <recommendedName>
        <fullName evidence="3">YugN-like family protein</fullName>
    </recommendedName>
</protein>
<sequence length="121" mass="14044">MDFENTGLEQTRADIQVMTEIMNKYGMTSEGAWDYERITYDRKFIIQEGVYYLRVFGYAVSGDIDANDAMVQLMTPVLGKHYYPHGIEYGADEIFPEHLVKKCFDILTSIKADLQEFEIHV</sequence>
<dbReference type="SUPFAM" id="SSF160755">
    <property type="entry name" value="YugN-like"/>
    <property type="match status" value="1"/>
</dbReference>
<dbReference type="Gene3D" id="3.30.310.100">
    <property type="entry name" value="YugN-like"/>
    <property type="match status" value="1"/>
</dbReference>
<evidence type="ECO:0000313" key="1">
    <source>
        <dbReference type="EMBL" id="AQQ53820.1"/>
    </source>
</evidence>
<accession>A0A1Q2L039</accession>
<keyword evidence="2" id="KW-1185">Reference proteome</keyword>
<dbReference type="RefSeq" id="WP_077589719.1">
    <property type="nucleotide sequence ID" value="NZ_CP019640.1"/>
</dbReference>
<evidence type="ECO:0008006" key="3">
    <source>
        <dbReference type="Google" id="ProtNLM"/>
    </source>
</evidence>
<dbReference type="EMBL" id="CP019640">
    <property type="protein sequence ID" value="AQQ53820.1"/>
    <property type="molecule type" value="Genomic_DNA"/>
</dbReference>
<name>A0A1Q2L039_9BACL</name>
<dbReference type="KEGG" id="pmar:B0X71_12470"/>
<organism evidence="1 2">
    <name type="scientific">Planococcus lenghuensis</name>
    <dbReference type="NCBI Taxonomy" id="2213202"/>
    <lineage>
        <taxon>Bacteria</taxon>
        <taxon>Bacillati</taxon>
        <taxon>Bacillota</taxon>
        <taxon>Bacilli</taxon>
        <taxon>Bacillales</taxon>
        <taxon>Caryophanaceae</taxon>
        <taxon>Planococcus</taxon>
    </lineage>
</organism>
<proteinExistence type="predicted"/>
<dbReference type="InterPro" id="IPR036491">
    <property type="entry name" value="YugN-like_sf"/>
</dbReference>